<feature type="domain" description="Helicase C-terminal" evidence="17">
    <location>
        <begin position="1673"/>
        <end position="1817"/>
    </location>
</feature>
<dbReference type="SUPFAM" id="SSF56784">
    <property type="entry name" value="HAD-like"/>
    <property type="match status" value="1"/>
</dbReference>
<feature type="transmembrane region" description="Helical" evidence="14">
    <location>
        <begin position="1182"/>
        <end position="1201"/>
    </location>
</feature>
<evidence type="ECO:0000256" key="1">
    <source>
        <dbReference type="ARBA" id="ARBA00004141"/>
    </source>
</evidence>
<dbReference type="SUPFAM" id="SSF52540">
    <property type="entry name" value="P-loop containing nucleoside triphosphate hydrolases"/>
    <property type="match status" value="1"/>
</dbReference>
<dbReference type="SMART" id="SM00490">
    <property type="entry name" value="HELICc"/>
    <property type="match status" value="1"/>
</dbReference>
<comment type="subcellular location">
    <subcellularLocation>
        <location evidence="1">Membrane</location>
        <topology evidence="1">Multi-pass membrane protein</topology>
    </subcellularLocation>
</comment>
<dbReference type="CDD" id="cd00268">
    <property type="entry name" value="DEADc"/>
    <property type="match status" value="1"/>
</dbReference>
<dbReference type="GO" id="GO:0016020">
    <property type="term" value="C:membrane"/>
    <property type="evidence" value="ECO:0007669"/>
    <property type="project" value="UniProtKB-SubCell"/>
</dbReference>
<keyword evidence="15" id="KW-0732">Signal</keyword>
<evidence type="ECO:0000256" key="6">
    <source>
        <dbReference type="ARBA" id="ARBA00022801"/>
    </source>
</evidence>
<feature type="transmembrane region" description="Helical" evidence="14">
    <location>
        <begin position="1147"/>
        <end position="1170"/>
    </location>
</feature>
<dbReference type="PROSITE" id="PS51192">
    <property type="entry name" value="HELICASE_ATP_BIND_1"/>
    <property type="match status" value="1"/>
</dbReference>
<comment type="similarity">
    <text evidence="2">Belongs to the cation transport ATPase (P-type) (TC 3.A.3) family. Type V subfamily.</text>
</comment>
<dbReference type="PRINTS" id="PR00119">
    <property type="entry name" value="CATATPASE"/>
</dbReference>
<dbReference type="Gene3D" id="3.40.1110.10">
    <property type="entry name" value="Calcium-transporting ATPase, cytoplasmic domain N"/>
    <property type="match status" value="1"/>
</dbReference>
<evidence type="ECO:0000256" key="4">
    <source>
        <dbReference type="ARBA" id="ARBA00022723"/>
    </source>
</evidence>
<dbReference type="InterPro" id="IPR018303">
    <property type="entry name" value="ATPase_P-typ_P_site"/>
</dbReference>
<feature type="transmembrane region" description="Helical" evidence="14">
    <location>
        <begin position="1273"/>
        <end position="1294"/>
    </location>
</feature>
<feature type="transmembrane region" description="Helical" evidence="14">
    <location>
        <begin position="1306"/>
        <end position="1324"/>
    </location>
</feature>
<dbReference type="SMART" id="SM00487">
    <property type="entry name" value="DEXDc"/>
    <property type="match status" value="1"/>
</dbReference>
<organism evidence="18 19">
    <name type="scientific">Babesia ovis</name>
    <dbReference type="NCBI Taxonomy" id="5869"/>
    <lineage>
        <taxon>Eukaryota</taxon>
        <taxon>Sar</taxon>
        <taxon>Alveolata</taxon>
        <taxon>Apicomplexa</taxon>
        <taxon>Aconoidasida</taxon>
        <taxon>Piroplasmida</taxon>
        <taxon>Babesiidae</taxon>
        <taxon>Babesia</taxon>
    </lineage>
</organism>
<dbReference type="GO" id="GO:0005524">
    <property type="term" value="F:ATP binding"/>
    <property type="evidence" value="ECO:0007669"/>
    <property type="project" value="UniProtKB-KW"/>
</dbReference>
<evidence type="ECO:0000259" key="17">
    <source>
        <dbReference type="PROSITE" id="PS51194"/>
    </source>
</evidence>
<protein>
    <submittedName>
        <fullName evidence="18">P-type ATPase</fullName>
    </submittedName>
</protein>
<keyword evidence="6" id="KW-0378">Hydrolase</keyword>
<feature type="chain" id="PRO_5040981489" evidence="15">
    <location>
        <begin position="20"/>
        <end position="1835"/>
    </location>
</feature>
<dbReference type="Pfam" id="PF00271">
    <property type="entry name" value="Helicase_C"/>
    <property type="match status" value="1"/>
</dbReference>
<dbReference type="OrthoDB" id="289856at2759"/>
<dbReference type="InterPro" id="IPR011545">
    <property type="entry name" value="DEAD/DEAH_box_helicase_dom"/>
</dbReference>
<keyword evidence="19" id="KW-1185">Reference proteome</keyword>
<keyword evidence="8" id="KW-0067">ATP-binding</keyword>
<dbReference type="InterPro" id="IPR023214">
    <property type="entry name" value="HAD_sf"/>
</dbReference>
<dbReference type="SFLD" id="SFLDS00003">
    <property type="entry name" value="Haloacid_Dehalogenase"/>
    <property type="match status" value="1"/>
</dbReference>
<dbReference type="PROSITE" id="PS51194">
    <property type="entry name" value="HELICASE_CTER"/>
    <property type="match status" value="1"/>
</dbReference>
<dbReference type="InterPro" id="IPR044492">
    <property type="entry name" value="P_typ_ATPase_HD_dom"/>
</dbReference>
<feature type="transmembrane region" description="Helical" evidence="14">
    <location>
        <begin position="448"/>
        <end position="467"/>
    </location>
</feature>
<keyword evidence="11 14" id="KW-1133">Transmembrane helix</keyword>
<feature type="transmembrane region" description="Helical" evidence="14">
    <location>
        <begin position="249"/>
        <end position="267"/>
    </location>
</feature>
<sequence>MYCSTKLVLYLIWLIPVLGAKRRHNAGIKDSSNTSKDSIVLHGVDTLDSYLDPSEPRKLRLNGQHLDATLASPGSPHLGGEALSPLESDAGGIITKSSGGDDNGSGGNPGSNDANASNNGGPPYPYSRWCKSDVAFISSMELVTFNLLSLLVIMVLGIWHCVIALKSQRRKDGYDLIDQASPVTVAEEREIYSPIKQEGYSFTTPGKYVVRCMIVYTTLCQIVVTTLICNEMCIPLVEGIGDWEMRAKPFFISWVIGFFSLLICVLLRNTYIGKCMFMVPQPLDQCDYVLITDYSHTSNPGEQDVLRSLREWFCTLAACLKLKLNIPDSLLKVTFDKYKDAASRVYVRVENTETERYFYYQCVKYTYNTQSGIFVDAAAKVANYLRNTNLTELLDNGGLTEAESYRRTYDIGKNTITVHSLSFSMLLYREVSDPVFFLQLYLTLKSIYWKSIITAPIWGFMVMYTILKKVKIINDQQKDLHKLATAASNATVTVLRENMTKTVPASDLAIGDIVRVDSDWEVPSDMVMLRGDVIVDESSITGESIPLRKSKLSLDKYGYSLSVFDFNLSMDGTDKRHSSHKGVTEHLLKAGTRIISVVGNEEIAASAVAVVIATGVYTTKGRQMKGVLFPNQFRLKYDTQLPVVFILTSIYALVCSSYQIQFLGWNMTSIFYCLGTLSQVAPVWASTMMSIGQSRACERLAQSESICCIAPSRIAIFGKLRVMCFDKTGTLTNNNLVFDGLMTTTGQQRKSALMTPEQIVSTINQVNNSSVLATKKDKETKRQILALAMATCHSLFPRRDNENLGNQVDKSMFNATGCTVEQFIDSDGNTRRYIRCPSNRDLVIEVVRTFDFHYQKKLSSVVVSVKTPNADKSTSFAFVKGAYENVAACSKGNFSDFDTLANDQAKAGAYVLGLGYRIIRDDENVTKRENVESKLTLGGLLLFNNSVREESKPVISTLQDAKVRPVILTGDNIPASQFVAKAVGMFGEHGHAGPYAEIIDDQLVWHFPQTPIDEETLYFGVHCDNLAMTGDAFDHIEQEWENMLRIYGRYTSNKTANENLFEQFLLRIRIFARLNPHQKVRVINAFKRLGIITGMCGDGTNDCLALQASHAGISLTSGASSMVAPFSSKNNKLQSVITLIREGRGSLVTSLACFKFMLLFGLMIALVKVFLFKTCRGVMPEWGYLLLENAILLSLSHTMALSRPTDKLRIRSPTSSLVGPLSLSSVGLMFGTNVLFLLALFRLYQYTGIPNSLDYNRQVHAAKWWILSDNFEAPTVCLWLCYQVVNAALVFSFGGIFRESVIRNTYFTLTWLGINSILTALLFSGPSKFTCLFRINCTDEVSQKTVVPVLRLFTTSANGQPFSGQGGHNVLPMQFKVLFLALNVCNAVVNGLISYFLLGSEFPKAMSSLIGHKLPRAPHPGDVPARGAFLGSLGSSVASESTFSFQELGEDVASNLAKKGILEPREVQTASWGPICDGIAKNVLISAETGSGKTLAYTLPLIKLIQDAGLFASNPRVVIVLPNSLLVHQVYQILSGVLKSTGLRVETVDQIETQEMPDIVVGTLVKLWSKFNVYNLNFRLDVFKNIAFLVLDEADQLVEQSNTKLLRQFLQAASNRCRTILSAATVSTAGRLSTQNTINRLFPKLYTVASSQLHTVPRNIDPEFIYCATIEDKLDVLVSWIQGMGHRQRVLVFCGSTASSERIYEDLKSRMPRLQVGLINRDVDVTTQLECLNQSRCIVCTDVLARGIDLGDVELVIHFDFPKNVLDYIHRSGRAGRKLQLSRTLLLWTDADRDFYSLLDQHRNDLGLLFSRKRGLRKKLKRGLPIGATKAVTTG</sequence>
<reference evidence="18" key="1">
    <citation type="submission" date="2019-12" db="EMBL/GenBank/DDBJ databases">
        <title>Genome sequence of Babesia ovis.</title>
        <authorList>
            <person name="Yamagishi J."/>
            <person name="Sevinc F."/>
            <person name="Xuan X."/>
        </authorList>
    </citation>
    <scope>NUCLEOTIDE SEQUENCE</scope>
    <source>
        <strain evidence="18">Selcuk</strain>
    </source>
</reference>
<keyword evidence="5" id="KW-0547">Nucleotide-binding</keyword>
<gene>
    <name evidence="18" type="ORF">BaOVIS_014440</name>
</gene>
<dbReference type="GO" id="GO:0019829">
    <property type="term" value="F:ATPase-coupled monoatomic cation transmembrane transporter activity"/>
    <property type="evidence" value="ECO:0007669"/>
    <property type="project" value="TreeGrafter"/>
</dbReference>
<keyword evidence="10" id="KW-1278">Translocase</keyword>
<feature type="transmembrane region" description="Helical" evidence="14">
    <location>
        <begin position="1221"/>
        <end position="1244"/>
    </location>
</feature>
<evidence type="ECO:0000256" key="9">
    <source>
        <dbReference type="ARBA" id="ARBA00022842"/>
    </source>
</evidence>
<comment type="caution">
    <text evidence="18">The sequence shown here is derived from an EMBL/GenBank/DDBJ whole genome shotgun (WGS) entry which is preliminary data.</text>
</comment>
<dbReference type="GO" id="GO:0046872">
    <property type="term" value="F:metal ion binding"/>
    <property type="evidence" value="ECO:0007669"/>
    <property type="project" value="UniProtKB-KW"/>
</dbReference>
<evidence type="ECO:0000256" key="10">
    <source>
        <dbReference type="ARBA" id="ARBA00022967"/>
    </source>
</evidence>
<dbReference type="SFLD" id="SFLDG00002">
    <property type="entry name" value="C1.7:_P-type_atpase_like"/>
    <property type="match status" value="1"/>
</dbReference>
<evidence type="ECO:0000256" key="11">
    <source>
        <dbReference type="ARBA" id="ARBA00022989"/>
    </source>
</evidence>
<name>A0A9W5T9T7_BABOV</name>
<feature type="region of interest" description="Disordered" evidence="13">
    <location>
        <begin position="93"/>
        <end position="119"/>
    </location>
</feature>
<dbReference type="InterPro" id="IPR059000">
    <property type="entry name" value="ATPase_P-type_domA"/>
</dbReference>
<proteinExistence type="inferred from homology"/>
<dbReference type="InterPro" id="IPR001650">
    <property type="entry name" value="Helicase_C-like"/>
</dbReference>
<evidence type="ECO:0000256" key="8">
    <source>
        <dbReference type="ARBA" id="ARBA00022840"/>
    </source>
</evidence>
<dbReference type="GO" id="GO:0003676">
    <property type="term" value="F:nucleic acid binding"/>
    <property type="evidence" value="ECO:0007669"/>
    <property type="project" value="InterPro"/>
</dbReference>
<dbReference type="SUPFAM" id="SSF81653">
    <property type="entry name" value="Calcium ATPase, transduction domain A"/>
    <property type="match status" value="1"/>
</dbReference>
<feature type="transmembrane region" description="Helical" evidence="14">
    <location>
        <begin position="641"/>
        <end position="660"/>
    </location>
</feature>
<evidence type="ECO:0000256" key="2">
    <source>
        <dbReference type="ARBA" id="ARBA00006000"/>
    </source>
</evidence>
<dbReference type="Gene3D" id="3.40.50.1000">
    <property type="entry name" value="HAD superfamily/HAD-like"/>
    <property type="match status" value="1"/>
</dbReference>
<dbReference type="InterPro" id="IPR027417">
    <property type="entry name" value="P-loop_NTPase"/>
</dbReference>
<dbReference type="CDD" id="cd18787">
    <property type="entry name" value="SF2_C_DEAD"/>
    <property type="match status" value="1"/>
</dbReference>
<feature type="transmembrane region" description="Helical" evidence="14">
    <location>
        <begin position="1377"/>
        <end position="1398"/>
    </location>
</feature>
<dbReference type="PROSITE" id="PS00154">
    <property type="entry name" value="ATPASE_E1_E2"/>
    <property type="match status" value="1"/>
</dbReference>
<dbReference type="GO" id="GO:0016887">
    <property type="term" value="F:ATP hydrolysis activity"/>
    <property type="evidence" value="ECO:0007669"/>
    <property type="project" value="InterPro"/>
</dbReference>
<dbReference type="Gene3D" id="2.70.150.10">
    <property type="entry name" value="Calcium-transporting ATPase, cytoplasmic transduction domain A"/>
    <property type="match status" value="1"/>
</dbReference>
<dbReference type="Pfam" id="PF00270">
    <property type="entry name" value="DEAD"/>
    <property type="match status" value="1"/>
</dbReference>
<dbReference type="InterPro" id="IPR023299">
    <property type="entry name" value="ATPase_P-typ_cyto_dom_N"/>
</dbReference>
<evidence type="ECO:0000313" key="18">
    <source>
        <dbReference type="EMBL" id="GFE54040.1"/>
    </source>
</evidence>
<keyword evidence="4" id="KW-0479">Metal-binding</keyword>
<feature type="signal peptide" evidence="15">
    <location>
        <begin position="1"/>
        <end position="19"/>
    </location>
</feature>
<feature type="transmembrane region" description="Helical" evidence="14">
    <location>
        <begin position="142"/>
        <end position="165"/>
    </location>
</feature>
<evidence type="ECO:0000259" key="16">
    <source>
        <dbReference type="PROSITE" id="PS51192"/>
    </source>
</evidence>
<dbReference type="InterPro" id="IPR044742">
    <property type="entry name" value="DEAD/DEAH_RhlB"/>
</dbReference>
<dbReference type="InterPro" id="IPR001757">
    <property type="entry name" value="P_typ_ATPase"/>
</dbReference>
<dbReference type="EMBL" id="BLIY01000008">
    <property type="protein sequence ID" value="GFE54040.1"/>
    <property type="molecule type" value="Genomic_DNA"/>
</dbReference>
<keyword evidence="12 14" id="KW-0472">Membrane</keyword>
<evidence type="ECO:0000256" key="7">
    <source>
        <dbReference type="ARBA" id="ARBA00022806"/>
    </source>
</evidence>
<keyword evidence="9" id="KW-0460">Magnesium</keyword>
<feature type="compositionally biased region" description="Low complexity" evidence="13">
    <location>
        <begin position="110"/>
        <end position="119"/>
    </location>
</feature>
<evidence type="ECO:0000256" key="12">
    <source>
        <dbReference type="ARBA" id="ARBA00023136"/>
    </source>
</evidence>
<evidence type="ECO:0000313" key="19">
    <source>
        <dbReference type="Proteomes" id="UP001057455"/>
    </source>
</evidence>
<dbReference type="Gene3D" id="3.40.50.300">
    <property type="entry name" value="P-loop containing nucleotide triphosphate hydrolases"/>
    <property type="match status" value="2"/>
</dbReference>
<dbReference type="Proteomes" id="UP001057455">
    <property type="component" value="Unassembled WGS sequence"/>
</dbReference>
<evidence type="ECO:0000256" key="13">
    <source>
        <dbReference type="SAM" id="MobiDB-lite"/>
    </source>
</evidence>
<dbReference type="SFLD" id="SFLDF00027">
    <property type="entry name" value="p-type_atpase"/>
    <property type="match status" value="1"/>
</dbReference>
<dbReference type="SUPFAM" id="SSF81665">
    <property type="entry name" value="Calcium ATPase, transmembrane domain M"/>
    <property type="match status" value="1"/>
</dbReference>
<dbReference type="GO" id="GO:0140358">
    <property type="term" value="F:P-type transmembrane transporter activity"/>
    <property type="evidence" value="ECO:0007669"/>
    <property type="project" value="InterPro"/>
</dbReference>
<feature type="domain" description="Helicase ATP-binding" evidence="16">
    <location>
        <begin position="1474"/>
        <end position="1644"/>
    </location>
</feature>
<evidence type="ECO:0000256" key="15">
    <source>
        <dbReference type="SAM" id="SignalP"/>
    </source>
</evidence>
<keyword evidence="7" id="KW-0347">Helicase</keyword>
<dbReference type="InterPro" id="IPR006544">
    <property type="entry name" value="P-type_TPase_V"/>
</dbReference>
<keyword evidence="3 14" id="KW-0812">Transmembrane</keyword>
<dbReference type="PANTHER" id="PTHR45630:SF11">
    <property type="entry name" value="CATION-TRANSPORTING P-TYPE ATPASE N-TERMINAL DOMAIN-CONTAINING PROTEIN"/>
    <property type="match status" value="1"/>
</dbReference>
<dbReference type="NCBIfam" id="TIGR01494">
    <property type="entry name" value="ATPase_P-type"/>
    <property type="match status" value="1"/>
</dbReference>
<dbReference type="SUPFAM" id="SSF81660">
    <property type="entry name" value="Metal cation-transporting ATPase, ATP-binding domain N"/>
    <property type="match status" value="1"/>
</dbReference>
<dbReference type="Pfam" id="PF00122">
    <property type="entry name" value="E1-E2_ATPase"/>
    <property type="match status" value="1"/>
</dbReference>
<evidence type="ECO:0000256" key="5">
    <source>
        <dbReference type="ARBA" id="ARBA00022741"/>
    </source>
</evidence>
<dbReference type="InterPro" id="IPR014001">
    <property type="entry name" value="Helicase_ATP-bd"/>
</dbReference>
<evidence type="ECO:0000256" key="14">
    <source>
        <dbReference type="SAM" id="Phobius"/>
    </source>
</evidence>
<dbReference type="PANTHER" id="PTHR45630">
    <property type="entry name" value="CATION-TRANSPORTING ATPASE-RELATED"/>
    <property type="match status" value="1"/>
</dbReference>
<dbReference type="InterPro" id="IPR008250">
    <property type="entry name" value="ATPase_P-typ_transduc_dom_A_sf"/>
</dbReference>
<dbReference type="InterPro" id="IPR023298">
    <property type="entry name" value="ATPase_P-typ_TM_dom_sf"/>
</dbReference>
<dbReference type="InterPro" id="IPR036412">
    <property type="entry name" value="HAD-like_sf"/>
</dbReference>
<evidence type="ECO:0000256" key="3">
    <source>
        <dbReference type="ARBA" id="ARBA00022692"/>
    </source>
</evidence>
<accession>A0A9W5T9T7</accession>